<dbReference type="GO" id="GO:0008270">
    <property type="term" value="F:zinc ion binding"/>
    <property type="evidence" value="ECO:0007669"/>
    <property type="project" value="InterPro"/>
</dbReference>
<evidence type="ECO:0000313" key="16">
    <source>
        <dbReference type="Ensembl" id="ENSBOBP00000013754.1"/>
    </source>
</evidence>
<comment type="similarity">
    <text evidence="3 13">Belongs to the peptidase M14 family.</text>
</comment>
<evidence type="ECO:0000256" key="1">
    <source>
        <dbReference type="ARBA" id="ARBA00001947"/>
    </source>
</evidence>
<feature type="chain" id="PRO_5034443294" evidence="14">
    <location>
        <begin position="21"/>
        <end position="422"/>
    </location>
</feature>
<dbReference type="GO" id="GO:0016485">
    <property type="term" value="P:protein processing"/>
    <property type="evidence" value="ECO:0007669"/>
    <property type="project" value="TreeGrafter"/>
</dbReference>
<dbReference type="Gene3D" id="2.60.40.1120">
    <property type="entry name" value="Carboxypeptidase-like, regulatory domain"/>
    <property type="match status" value="1"/>
</dbReference>
<keyword evidence="11" id="KW-0482">Metalloprotease</keyword>
<dbReference type="AlphaFoldDB" id="A0A8C0F499"/>
<dbReference type="InterPro" id="IPR057246">
    <property type="entry name" value="CARBOXYPEPT_ZN_1"/>
</dbReference>
<keyword evidence="10" id="KW-0862">Zinc</keyword>
<comment type="subcellular location">
    <subcellularLocation>
        <location evidence="2">Secreted</location>
    </subcellularLocation>
</comment>
<keyword evidence="4" id="KW-0964">Secreted</keyword>
<evidence type="ECO:0000256" key="11">
    <source>
        <dbReference type="ARBA" id="ARBA00023049"/>
    </source>
</evidence>
<dbReference type="InterPro" id="IPR057247">
    <property type="entry name" value="CARBOXYPEPT_ZN_2"/>
</dbReference>
<dbReference type="PRINTS" id="PR00765">
    <property type="entry name" value="CRBOXYPTASEA"/>
</dbReference>
<keyword evidence="9" id="KW-0378">Hydrolase</keyword>
<reference evidence="16" key="1">
    <citation type="submission" date="2025-08" db="UniProtKB">
        <authorList>
            <consortium name="Ensembl"/>
        </authorList>
    </citation>
    <scope>IDENTIFICATION</scope>
</reference>
<dbReference type="Proteomes" id="UP000694567">
    <property type="component" value="Unplaced"/>
</dbReference>
<feature type="domain" description="Peptidase M14" evidence="15">
    <location>
        <begin position="24"/>
        <end position="340"/>
    </location>
</feature>
<feature type="signal peptide" evidence="14">
    <location>
        <begin position="1"/>
        <end position="20"/>
    </location>
</feature>
<reference evidence="16" key="2">
    <citation type="submission" date="2025-09" db="UniProtKB">
        <authorList>
            <consortium name="Ensembl"/>
        </authorList>
    </citation>
    <scope>IDENTIFICATION</scope>
</reference>
<dbReference type="PROSITE" id="PS00132">
    <property type="entry name" value="CARBOXYPEPT_ZN_1"/>
    <property type="match status" value="1"/>
</dbReference>
<proteinExistence type="inferred from homology"/>
<dbReference type="GO" id="GO:0005615">
    <property type="term" value="C:extracellular space"/>
    <property type="evidence" value="ECO:0007669"/>
    <property type="project" value="TreeGrafter"/>
</dbReference>
<evidence type="ECO:0000256" key="8">
    <source>
        <dbReference type="ARBA" id="ARBA00022729"/>
    </source>
</evidence>
<evidence type="ECO:0000256" key="2">
    <source>
        <dbReference type="ARBA" id="ARBA00004613"/>
    </source>
</evidence>
<dbReference type="FunFam" id="3.40.630.10:FF:000013">
    <property type="entry name" value="carboxypeptidase N catalytic chain"/>
    <property type="match status" value="1"/>
</dbReference>
<evidence type="ECO:0000256" key="6">
    <source>
        <dbReference type="ARBA" id="ARBA00022670"/>
    </source>
</evidence>
<evidence type="ECO:0000313" key="17">
    <source>
        <dbReference type="Proteomes" id="UP000694567"/>
    </source>
</evidence>
<keyword evidence="5" id="KW-0121">Carboxypeptidase</keyword>
<evidence type="ECO:0000259" key="15">
    <source>
        <dbReference type="PROSITE" id="PS52035"/>
    </source>
</evidence>
<evidence type="ECO:0000256" key="14">
    <source>
        <dbReference type="SAM" id="SignalP"/>
    </source>
</evidence>
<dbReference type="PANTHER" id="PTHR11532">
    <property type="entry name" value="PROTEASE M14 CARBOXYPEPTIDASE"/>
    <property type="match status" value="1"/>
</dbReference>
<comment type="cofactor">
    <cofactor evidence="1">
        <name>Zn(2+)</name>
        <dbReference type="ChEBI" id="CHEBI:29105"/>
    </cofactor>
</comment>
<evidence type="ECO:0000256" key="12">
    <source>
        <dbReference type="ARBA" id="ARBA00023180"/>
    </source>
</evidence>
<dbReference type="PROSITE" id="PS00133">
    <property type="entry name" value="CARBOXYPEPT_ZN_2"/>
    <property type="match status" value="1"/>
</dbReference>
<sequence>MAGWLRSLVGALLLLEVAAALSFLHHRYEEMVQALFRVQSQCPYVTRIYSIGRSVEGRHLYVLEFSDYPGIHEPLEPEFKYVGNMHGNEVLGRELLLQLSEFLCEEYRRSNERITRLIHDTRIHIMPSMNPDGYEVAAKQVPGSDRLLQPGRGRNNANGVDLNRNFPDLNTFMYYSGEISGPNHHIPLPDNWKSQPETLAVIQWISSYNFVLSANLHGGAVVANYPYDKSQDQRFRSHRRTVNTPTPDDKLFQKLAKTYSYAHSWMHRGWNCGDYFADGITNGASWYSSSLPGMQDFNYLYTNCFEITLELSCNKFPPEEDLERHSLSPSLQVHQGIKGMVSDENNNGIAGAVISVQGISHDITSGGLSVPLHAVPFGYSLSEAIWACGRRLAGEAIICVCHLSLSKMWWFLICWPILTSFS</sequence>
<accession>A0A8C0F499</accession>
<keyword evidence="17" id="KW-1185">Reference proteome</keyword>
<dbReference type="Gene3D" id="3.40.630.10">
    <property type="entry name" value="Zn peptidases"/>
    <property type="match status" value="1"/>
</dbReference>
<evidence type="ECO:0000256" key="13">
    <source>
        <dbReference type="PROSITE-ProRule" id="PRU01379"/>
    </source>
</evidence>
<evidence type="ECO:0000256" key="7">
    <source>
        <dbReference type="ARBA" id="ARBA00022723"/>
    </source>
</evidence>
<dbReference type="SMART" id="SM00631">
    <property type="entry name" value="Zn_pept"/>
    <property type="match status" value="1"/>
</dbReference>
<dbReference type="GO" id="GO:0004181">
    <property type="term" value="F:metallocarboxypeptidase activity"/>
    <property type="evidence" value="ECO:0007669"/>
    <property type="project" value="InterPro"/>
</dbReference>
<evidence type="ECO:0000256" key="9">
    <source>
        <dbReference type="ARBA" id="ARBA00022801"/>
    </source>
</evidence>
<dbReference type="PROSITE" id="PS52035">
    <property type="entry name" value="PEPTIDASE_M14"/>
    <property type="match status" value="1"/>
</dbReference>
<keyword evidence="8 14" id="KW-0732">Signal</keyword>
<evidence type="ECO:0000256" key="3">
    <source>
        <dbReference type="ARBA" id="ARBA00005988"/>
    </source>
</evidence>
<keyword evidence="12" id="KW-0325">Glycoprotein</keyword>
<evidence type="ECO:0000256" key="10">
    <source>
        <dbReference type="ARBA" id="ARBA00022833"/>
    </source>
</evidence>
<dbReference type="SUPFAM" id="SSF53187">
    <property type="entry name" value="Zn-dependent exopeptidases"/>
    <property type="match status" value="1"/>
</dbReference>
<dbReference type="PANTHER" id="PTHR11532:SF80">
    <property type="entry name" value="CARBOXYPEPTIDASE N CATALYTIC CHAIN"/>
    <property type="match status" value="1"/>
</dbReference>
<name>A0A8C0F499_BUBBB</name>
<dbReference type="InterPro" id="IPR000834">
    <property type="entry name" value="Peptidase_M14"/>
</dbReference>
<keyword evidence="6" id="KW-0645">Protease</keyword>
<evidence type="ECO:0000256" key="4">
    <source>
        <dbReference type="ARBA" id="ARBA00022525"/>
    </source>
</evidence>
<dbReference type="Pfam" id="PF00246">
    <property type="entry name" value="Peptidase_M14"/>
    <property type="match status" value="1"/>
</dbReference>
<protein>
    <submittedName>
        <fullName evidence="16">Carboxypeptidase N subunit 1</fullName>
    </submittedName>
</protein>
<dbReference type="Ensembl" id="ENSBOBT00000014080.1">
    <property type="protein sequence ID" value="ENSBOBP00000013754.1"/>
    <property type="gene ID" value="ENSBOBG00000008664.1"/>
</dbReference>
<evidence type="ECO:0000256" key="5">
    <source>
        <dbReference type="ARBA" id="ARBA00022645"/>
    </source>
</evidence>
<dbReference type="InterPro" id="IPR050753">
    <property type="entry name" value="Peptidase_M14_domain"/>
</dbReference>
<dbReference type="GO" id="GO:0006518">
    <property type="term" value="P:peptide metabolic process"/>
    <property type="evidence" value="ECO:0007669"/>
    <property type="project" value="TreeGrafter"/>
</dbReference>
<organism evidence="16 17">
    <name type="scientific">Bubo bubo</name>
    <name type="common">Eurasian eagle-owl</name>
    <name type="synonym">Strix bubo</name>
    <dbReference type="NCBI Taxonomy" id="30461"/>
    <lineage>
        <taxon>Eukaryota</taxon>
        <taxon>Metazoa</taxon>
        <taxon>Chordata</taxon>
        <taxon>Craniata</taxon>
        <taxon>Vertebrata</taxon>
        <taxon>Euteleostomi</taxon>
        <taxon>Archelosauria</taxon>
        <taxon>Archosauria</taxon>
        <taxon>Dinosauria</taxon>
        <taxon>Saurischia</taxon>
        <taxon>Theropoda</taxon>
        <taxon>Coelurosauria</taxon>
        <taxon>Aves</taxon>
        <taxon>Neognathae</taxon>
        <taxon>Neoaves</taxon>
        <taxon>Telluraves</taxon>
        <taxon>Strigiformes</taxon>
        <taxon>Strigidae</taxon>
        <taxon>Bubo</taxon>
    </lineage>
</organism>
<feature type="active site" description="Proton donor/acceptor" evidence="13">
    <location>
        <position position="310"/>
    </location>
</feature>
<keyword evidence="7" id="KW-0479">Metal-binding</keyword>